<reference evidence="2" key="3">
    <citation type="journal article" date="2017" name="Nature">
        <title>Genome sequence of the progenitor of the wheat D genome Aegilops tauschii.</title>
        <authorList>
            <person name="Luo M.C."/>
            <person name="Gu Y.Q."/>
            <person name="Puiu D."/>
            <person name="Wang H."/>
            <person name="Twardziok S.O."/>
            <person name="Deal K.R."/>
            <person name="Huo N."/>
            <person name="Zhu T."/>
            <person name="Wang L."/>
            <person name="Wang Y."/>
            <person name="McGuire P.E."/>
            <person name="Liu S."/>
            <person name="Long H."/>
            <person name="Ramasamy R.K."/>
            <person name="Rodriguez J.C."/>
            <person name="Van S.L."/>
            <person name="Yuan L."/>
            <person name="Wang Z."/>
            <person name="Xia Z."/>
            <person name="Xiao L."/>
            <person name="Anderson O.D."/>
            <person name="Ouyang S."/>
            <person name="Liang Y."/>
            <person name="Zimin A.V."/>
            <person name="Pertea G."/>
            <person name="Qi P."/>
            <person name="Bennetzen J.L."/>
            <person name="Dai X."/>
            <person name="Dawson M.W."/>
            <person name="Muller H.G."/>
            <person name="Kugler K."/>
            <person name="Rivarola-Duarte L."/>
            <person name="Spannagl M."/>
            <person name="Mayer K.F.X."/>
            <person name="Lu F.H."/>
            <person name="Bevan M.W."/>
            <person name="Leroy P."/>
            <person name="Li P."/>
            <person name="You F.M."/>
            <person name="Sun Q."/>
            <person name="Liu Z."/>
            <person name="Lyons E."/>
            <person name="Wicker T."/>
            <person name="Salzberg S.L."/>
            <person name="Devos K.M."/>
            <person name="Dvorak J."/>
        </authorList>
    </citation>
    <scope>NUCLEOTIDE SEQUENCE [LARGE SCALE GENOMIC DNA]</scope>
    <source>
        <strain evidence="2">cv. AL8/78</strain>
    </source>
</reference>
<organism evidence="2 3">
    <name type="scientific">Aegilops tauschii subsp. strangulata</name>
    <name type="common">Goatgrass</name>
    <dbReference type="NCBI Taxonomy" id="200361"/>
    <lineage>
        <taxon>Eukaryota</taxon>
        <taxon>Viridiplantae</taxon>
        <taxon>Streptophyta</taxon>
        <taxon>Embryophyta</taxon>
        <taxon>Tracheophyta</taxon>
        <taxon>Spermatophyta</taxon>
        <taxon>Magnoliopsida</taxon>
        <taxon>Liliopsida</taxon>
        <taxon>Poales</taxon>
        <taxon>Poaceae</taxon>
        <taxon>BOP clade</taxon>
        <taxon>Pooideae</taxon>
        <taxon>Triticodae</taxon>
        <taxon>Triticeae</taxon>
        <taxon>Triticinae</taxon>
        <taxon>Aegilops</taxon>
    </lineage>
</organism>
<reference evidence="2" key="5">
    <citation type="journal article" date="2021" name="G3 (Bethesda)">
        <title>Aegilops tauschii genome assembly Aet v5.0 features greater sequence contiguity and improved annotation.</title>
        <authorList>
            <person name="Wang L."/>
            <person name="Zhu T."/>
            <person name="Rodriguez J.C."/>
            <person name="Deal K.R."/>
            <person name="Dubcovsky J."/>
            <person name="McGuire P.E."/>
            <person name="Lux T."/>
            <person name="Spannagl M."/>
            <person name="Mayer K.F.X."/>
            <person name="Baldrich P."/>
            <person name="Meyers B.C."/>
            <person name="Huo N."/>
            <person name="Gu Y.Q."/>
            <person name="Zhou H."/>
            <person name="Devos K.M."/>
            <person name="Bennetzen J.L."/>
            <person name="Unver T."/>
            <person name="Budak H."/>
            <person name="Gulick P.J."/>
            <person name="Galiba G."/>
            <person name="Kalapos B."/>
            <person name="Nelson D.R."/>
            <person name="Li P."/>
            <person name="You F.M."/>
            <person name="Luo M.C."/>
            <person name="Dvorak J."/>
        </authorList>
    </citation>
    <scope>NUCLEOTIDE SEQUENCE [LARGE SCALE GENOMIC DNA]</scope>
    <source>
        <strain evidence="2">cv. AL8/78</strain>
    </source>
</reference>
<evidence type="ECO:0008006" key="4">
    <source>
        <dbReference type="Google" id="ProtNLM"/>
    </source>
</evidence>
<reference evidence="3" key="1">
    <citation type="journal article" date="2014" name="Science">
        <title>Ancient hybridizations among the ancestral genomes of bread wheat.</title>
        <authorList>
            <consortium name="International Wheat Genome Sequencing Consortium,"/>
            <person name="Marcussen T."/>
            <person name="Sandve S.R."/>
            <person name="Heier L."/>
            <person name="Spannagl M."/>
            <person name="Pfeifer M."/>
            <person name="Jakobsen K.S."/>
            <person name="Wulff B.B."/>
            <person name="Steuernagel B."/>
            <person name="Mayer K.F."/>
            <person name="Olsen O.A."/>
        </authorList>
    </citation>
    <scope>NUCLEOTIDE SEQUENCE [LARGE SCALE GENOMIC DNA]</scope>
    <source>
        <strain evidence="3">cv. AL8/78</strain>
    </source>
</reference>
<proteinExistence type="predicted"/>
<evidence type="ECO:0000313" key="3">
    <source>
        <dbReference type="Proteomes" id="UP000015105"/>
    </source>
</evidence>
<reference evidence="2" key="4">
    <citation type="submission" date="2019-03" db="UniProtKB">
        <authorList>
            <consortium name="EnsemblPlants"/>
        </authorList>
    </citation>
    <scope>IDENTIFICATION</scope>
</reference>
<dbReference type="AlphaFoldDB" id="A0A453DC91"/>
<reference evidence="3" key="2">
    <citation type="journal article" date="2017" name="Nat. Plants">
        <title>The Aegilops tauschii genome reveals multiple impacts of transposons.</title>
        <authorList>
            <person name="Zhao G."/>
            <person name="Zou C."/>
            <person name="Li K."/>
            <person name="Wang K."/>
            <person name="Li T."/>
            <person name="Gao L."/>
            <person name="Zhang X."/>
            <person name="Wang H."/>
            <person name="Yang Z."/>
            <person name="Liu X."/>
            <person name="Jiang W."/>
            <person name="Mao L."/>
            <person name="Kong X."/>
            <person name="Jiao Y."/>
            <person name="Jia J."/>
        </authorList>
    </citation>
    <scope>NUCLEOTIDE SEQUENCE [LARGE SCALE GENOMIC DNA]</scope>
    <source>
        <strain evidence="3">cv. AL8/78</strain>
    </source>
</reference>
<keyword evidence="3" id="KW-1185">Reference proteome</keyword>
<sequence>SMKLSPLFLDTMAQDGESKCFQLCMIAIAIGLMAGFVYFLVWIITAGADSKYTVNITSVDGLDPAQDLHSDRQALSPVFGITVQIDNTHNKLAGKCVGGDGSSVVVSYGDALLGKGMVPGFCVQPTRVGEAASKAWGMNEQVPHFLRDRLAGELERGQAVVDVAVRTPGGGGCYIDGCVDTVLVCKAKIGGGSSPCFLARTVSGTTGNR</sequence>
<feature type="transmembrane region" description="Helical" evidence="1">
    <location>
        <begin position="20"/>
        <end position="44"/>
    </location>
</feature>
<keyword evidence="1" id="KW-0812">Transmembrane</keyword>
<dbReference type="PANTHER" id="PTHR33994">
    <property type="entry name" value="OS04G0515000 PROTEIN"/>
    <property type="match status" value="1"/>
</dbReference>
<dbReference type="Gramene" id="AET2Gv21185200.1">
    <property type="protein sequence ID" value="AET2Gv21185200.1"/>
    <property type="gene ID" value="AET2Gv21185200"/>
</dbReference>
<dbReference type="Proteomes" id="UP000015105">
    <property type="component" value="Chromosome 2D"/>
</dbReference>
<keyword evidence="1" id="KW-1133">Transmembrane helix</keyword>
<evidence type="ECO:0000256" key="1">
    <source>
        <dbReference type="SAM" id="Phobius"/>
    </source>
</evidence>
<evidence type="ECO:0000313" key="2">
    <source>
        <dbReference type="EnsemblPlants" id="AET2Gv21185200.1"/>
    </source>
</evidence>
<accession>A0A453DC91</accession>
<keyword evidence="1" id="KW-0472">Membrane</keyword>
<name>A0A453DC91_AEGTS</name>
<protein>
    <recommendedName>
        <fullName evidence="4">Late embryogenesis abundant protein LEA-2 subgroup domain-containing protein</fullName>
    </recommendedName>
</protein>
<dbReference type="EnsemblPlants" id="AET2Gv21185200.1">
    <property type="protein sequence ID" value="AET2Gv21185200.1"/>
    <property type="gene ID" value="AET2Gv21185200"/>
</dbReference>
<dbReference type="PANTHER" id="PTHR33994:SF19">
    <property type="entry name" value="LATE EMBRYOGENESIS ABUNDANT PROTEIN LEA-2 SUBGROUP DOMAIN-CONTAINING PROTEIN"/>
    <property type="match status" value="1"/>
</dbReference>